<feature type="region of interest" description="Disordered" evidence="2">
    <location>
        <begin position="59"/>
        <end position="90"/>
    </location>
</feature>
<accession>A0AAV5LBV1</accession>
<evidence type="ECO:0000313" key="3">
    <source>
        <dbReference type="EMBL" id="GKV34729.1"/>
    </source>
</evidence>
<keyword evidence="1" id="KW-0175">Coiled coil</keyword>
<sequence>MWGWTFYQQSPPPTTWEDKPTIIPYTSTKLWEGQKTNMKMKRRSTRKWTIRRLKMERKLKKKKDKECKNKEDTVGGGKEKHRKIPKDKKNPTFIKAKLIKLESKMQALALKKEELQKLLEEDEKSAAANPNG</sequence>
<dbReference type="EMBL" id="BPVZ01000107">
    <property type="protein sequence ID" value="GKV34729.1"/>
    <property type="molecule type" value="Genomic_DNA"/>
</dbReference>
<evidence type="ECO:0000256" key="1">
    <source>
        <dbReference type="SAM" id="Coils"/>
    </source>
</evidence>
<feature type="compositionally biased region" description="Basic and acidic residues" evidence="2">
    <location>
        <begin position="64"/>
        <end position="73"/>
    </location>
</feature>
<feature type="coiled-coil region" evidence="1">
    <location>
        <begin position="98"/>
        <end position="125"/>
    </location>
</feature>
<gene>
    <name evidence="3" type="ORF">SLEP1_g43075</name>
</gene>
<organism evidence="3 4">
    <name type="scientific">Rubroshorea leprosula</name>
    <dbReference type="NCBI Taxonomy" id="152421"/>
    <lineage>
        <taxon>Eukaryota</taxon>
        <taxon>Viridiplantae</taxon>
        <taxon>Streptophyta</taxon>
        <taxon>Embryophyta</taxon>
        <taxon>Tracheophyta</taxon>
        <taxon>Spermatophyta</taxon>
        <taxon>Magnoliopsida</taxon>
        <taxon>eudicotyledons</taxon>
        <taxon>Gunneridae</taxon>
        <taxon>Pentapetalae</taxon>
        <taxon>rosids</taxon>
        <taxon>malvids</taxon>
        <taxon>Malvales</taxon>
        <taxon>Dipterocarpaceae</taxon>
        <taxon>Rubroshorea</taxon>
    </lineage>
</organism>
<dbReference type="AlphaFoldDB" id="A0AAV5LBV1"/>
<reference evidence="3 4" key="1">
    <citation type="journal article" date="2021" name="Commun. Biol.">
        <title>The genome of Shorea leprosula (Dipterocarpaceae) highlights the ecological relevance of drought in aseasonal tropical rainforests.</title>
        <authorList>
            <person name="Ng K.K.S."/>
            <person name="Kobayashi M.J."/>
            <person name="Fawcett J.A."/>
            <person name="Hatakeyama M."/>
            <person name="Paape T."/>
            <person name="Ng C.H."/>
            <person name="Ang C.C."/>
            <person name="Tnah L.H."/>
            <person name="Lee C.T."/>
            <person name="Nishiyama T."/>
            <person name="Sese J."/>
            <person name="O'Brien M.J."/>
            <person name="Copetti D."/>
            <person name="Mohd Noor M.I."/>
            <person name="Ong R.C."/>
            <person name="Putra M."/>
            <person name="Sireger I.Z."/>
            <person name="Indrioko S."/>
            <person name="Kosugi Y."/>
            <person name="Izuno A."/>
            <person name="Isagi Y."/>
            <person name="Lee S.L."/>
            <person name="Shimizu K.K."/>
        </authorList>
    </citation>
    <scope>NUCLEOTIDE SEQUENCE [LARGE SCALE GENOMIC DNA]</scope>
    <source>
        <strain evidence="3">214</strain>
    </source>
</reference>
<dbReference type="Proteomes" id="UP001054252">
    <property type="component" value="Unassembled WGS sequence"/>
</dbReference>
<keyword evidence="4" id="KW-1185">Reference proteome</keyword>
<name>A0AAV5LBV1_9ROSI</name>
<evidence type="ECO:0000313" key="4">
    <source>
        <dbReference type="Proteomes" id="UP001054252"/>
    </source>
</evidence>
<proteinExistence type="predicted"/>
<evidence type="ECO:0000256" key="2">
    <source>
        <dbReference type="SAM" id="MobiDB-lite"/>
    </source>
</evidence>
<protein>
    <submittedName>
        <fullName evidence="3">Uncharacterized protein</fullName>
    </submittedName>
</protein>
<comment type="caution">
    <text evidence="3">The sequence shown here is derived from an EMBL/GenBank/DDBJ whole genome shotgun (WGS) entry which is preliminary data.</text>
</comment>